<keyword evidence="6" id="KW-1185">Reference proteome</keyword>
<keyword evidence="3" id="KW-0274">FAD</keyword>
<comment type="cofactor">
    <cofactor evidence="1">
        <name>FAD</name>
        <dbReference type="ChEBI" id="CHEBI:57692"/>
    </cofactor>
</comment>
<dbReference type="GO" id="GO:0016614">
    <property type="term" value="F:oxidoreductase activity, acting on CH-OH group of donors"/>
    <property type="evidence" value="ECO:0007669"/>
    <property type="project" value="InterPro"/>
</dbReference>
<gene>
    <name evidence="5" type="ORF">CISIN_1g0081632mg</name>
</gene>
<dbReference type="InterPro" id="IPR051871">
    <property type="entry name" value="GMC_Oxidoreductase-Related"/>
</dbReference>
<accession>A0A067F8B4</accession>
<dbReference type="Proteomes" id="UP000027120">
    <property type="component" value="Unassembled WGS sequence"/>
</dbReference>
<dbReference type="InterPro" id="IPR036188">
    <property type="entry name" value="FAD/NAD-bd_sf"/>
</dbReference>
<dbReference type="EMBL" id="KK784912">
    <property type="protein sequence ID" value="KDO63588.1"/>
    <property type="molecule type" value="Genomic_DNA"/>
</dbReference>
<reference evidence="5 6" key="1">
    <citation type="submission" date="2014-04" db="EMBL/GenBank/DDBJ databases">
        <authorList>
            <consortium name="International Citrus Genome Consortium"/>
            <person name="Gmitter F."/>
            <person name="Chen C."/>
            <person name="Farmerie W."/>
            <person name="Harkins T."/>
            <person name="Desany B."/>
            <person name="Mohiuddin M."/>
            <person name="Kodira C."/>
            <person name="Borodovsky M."/>
            <person name="Lomsadze A."/>
            <person name="Burns P."/>
            <person name="Jenkins J."/>
            <person name="Prochnik S."/>
            <person name="Shu S."/>
            <person name="Chapman J."/>
            <person name="Pitluck S."/>
            <person name="Schmutz J."/>
            <person name="Rokhsar D."/>
        </authorList>
    </citation>
    <scope>NUCLEOTIDE SEQUENCE</scope>
</reference>
<dbReference type="GO" id="GO:0050660">
    <property type="term" value="F:flavin adenine dinucleotide binding"/>
    <property type="evidence" value="ECO:0007669"/>
    <property type="project" value="InterPro"/>
</dbReference>
<organism evidence="5 6">
    <name type="scientific">Citrus sinensis</name>
    <name type="common">Sweet orange</name>
    <name type="synonym">Citrus aurantium var. sinensis</name>
    <dbReference type="NCBI Taxonomy" id="2711"/>
    <lineage>
        <taxon>Eukaryota</taxon>
        <taxon>Viridiplantae</taxon>
        <taxon>Streptophyta</taxon>
        <taxon>Embryophyta</taxon>
        <taxon>Tracheophyta</taxon>
        <taxon>Spermatophyta</taxon>
        <taxon>Magnoliopsida</taxon>
        <taxon>eudicotyledons</taxon>
        <taxon>Gunneridae</taxon>
        <taxon>Pentapetalae</taxon>
        <taxon>rosids</taxon>
        <taxon>malvids</taxon>
        <taxon>Sapindales</taxon>
        <taxon>Rutaceae</taxon>
        <taxon>Aurantioideae</taxon>
        <taxon>Citrus</taxon>
    </lineage>
</organism>
<name>A0A067F8B4_CITSI</name>
<dbReference type="Pfam" id="PF00732">
    <property type="entry name" value="GMC_oxred_N"/>
    <property type="match status" value="1"/>
</dbReference>
<dbReference type="SUPFAM" id="SSF51905">
    <property type="entry name" value="FAD/NAD(P)-binding domain"/>
    <property type="match status" value="1"/>
</dbReference>
<feature type="non-terminal residue" evidence="5">
    <location>
        <position position="178"/>
    </location>
</feature>
<dbReference type="Gene3D" id="3.50.50.60">
    <property type="entry name" value="FAD/NAD(P)-binding domain"/>
    <property type="match status" value="1"/>
</dbReference>
<dbReference type="InterPro" id="IPR000172">
    <property type="entry name" value="GMC_OxRdtase_N"/>
</dbReference>
<evidence type="ECO:0000313" key="6">
    <source>
        <dbReference type="Proteomes" id="UP000027120"/>
    </source>
</evidence>
<proteinExistence type="predicted"/>
<evidence type="ECO:0000313" key="5">
    <source>
        <dbReference type="EMBL" id="KDO63588.1"/>
    </source>
</evidence>
<evidence type="ECO:0000256" key="1">
    <source>
        <dbReference type="ARBA" id="ARBA00001974"/>
    </source>
</evidence>
<dbReference type="PANTHER" id="PTHR45968">
    <property type="entry name" value="OSJNBA0019K04.7 PROTEIN"/>
    <property type="match status" value="1"/>
</dbReference>
<dbReference type="AlphaFoldDB" id="A0A067F8B4"/>
<keyword evidence="2" id="KW-0285">Flavoprotein</keyword>
<dbReference type="PANTHER" id="PTHR45968:SF3">
    <property type="entry name" value="OS04G0573100 PROTEIN"/>
    <property type="match status" value="1"/>
</dbReference>
<evidence type="ECO:0000259" key="4">
    <source>
        <dbReference type="Pfam" id="PF00732"/>
    </source>
</evidence>
<sequence>MASSIPVPAFWEVAVASMPASTHALLLIMSVGWDERLVNESYQWVEKVVAFEPPMRQWQSAVRDGLVEVGVLPYNGFTYDHMYGTKIGGTIFDQNGQRHTAADLLEYANPSGLTLLLHASVHKVLFRIKGKARPVAHGVVFRDATGAKHRAYLKNGPKNEIIVSAGALGSPQLLMLSG</sequence>
<evidence type="ECO:0000256" key="2">
    <source>
        <dbReference type="ARBA" id="ARBA00022630"/>
    </source>
</evidence>
<evidence type="ECO:0000256" key="3">
    <source>
        <dbReference type="ARBA" id="ARBA00022827"/>
    </source>
</evidence>
<protein>
    <recommendedName>
        <fullName evidence="4">Glucose-methanol-choline oxidoreductase N-terminal domain-containing protein</fullName>
    </recommendedName>
</protein>
<feature type="domain" description="Glucose-methanol-choline oxidoreductase N-terminal" evidence="4">
    <location>
        <begin position="81"/>
        <end position="178"/>
    </location>
</feature>